<comment type="caution">
    <text evidence="2">The sequence shown here is derived from an EMBL/GenBank/DDBJ whole genome shotgun (WGS) entry which is preliminary data.</text>
</comment>
<dbReference type="RefSeq" id="WP_305010018.1">
    <property type="nucleotide sequence ID" value="NZ_JAUQSX010000001.1"/>
</dbReference>
<keyword evidence="3" id="KW-1185">Reference proteome</keyword>
<dbReference type="Proteomes" id="UP001167796">
    <property type="component" value="Unassembled WGS sequence"/>
</dbReference>
<accession>A0ABT9A7J9</accession>
<dbReference type="InterPro" id="IPR009078">
    <property type="entry name" value="Ferritin-like_SF"/>
</dbReference>
<feature type="chain" id="PRO_5045173272" evidence="1">
    <location>
        <begin position="49"/>
        <end position="284"/>
    </location>
</feature>
<evidence type="ECO:0000256" key="1">
    <source>
        <dbReference type="SAM" id="SignalP"/>
    </source>
</evidence>
<reference evidence="2" key="1">
    <citation type="submission" date="2023-07" db="EMBL/GenBank/DDBJ databases">
        <authorList>
            <person name="Kim M.K."/>
        </authorList>
    </citation>
    <scope>NUCLEOTIDE SEQUENCE</scope>
    <source>
        <strain evidence="2">M29</strain>
    </source>
</reference>
<dbReference type="Pfam" id="PF13668">
    <property type="entry name" value="Ferritin_2"/>
    <property type="match status" value="1"/>
</dbReference>
<sequence length="284" mass="30022">MKLISLLDHLAATPASTSAAPRRAVLAQLGRAAAAALPLALSALPATAATQDSTQDAVLQLLQLERLQAALYTQALAATGLIPAAQTADFQRLLAHQTQHITFLTQTLQGAGSVVPATPTFDFSGRRNVTANPELFPAVFTNYDNFLALAQQIEDFGVRLYKNHVFNVLSDYRLNGAVLRMQSVEAQHSAHVRGLRRSRGATVSNWPSEKDTAIARPAAAQALTTAATGGEANVAQPVSTTATLPTASIFLVRDNTAIQDPALAEAFDEPITSAVAQAALNLFF</sequence>
<gene>
    <name evidence="2" type="ORF">Q5H92_03095</name>
</gene>
<dbReference type="EMBL" id="JAUQSX010000001">
    <property type="protein sequence ID" value="MDO7845329.1"/>
    <property type="molecule type" value="Genomic_DNA"/>
</dbReference>
<name>A0ABT9A7J9_9BACT</name>
<evidence type="ECO:0000313" key="2">
    <source>
        <dbReference type="EMBL" id="MDO7845329.1"/>
    </source>
</evidence>
<protein>
    <submittedName>
        <fullName evidence="2">Ferritin-like domain-containing protein</fullName>
    </submittedName>
</protein>
<proteinExistence type="predicted"/>
<dbReference type="SUPFAM" id="SSF47240">
    <property type="entry name" value="Ferritin-like"/>
    <property type="match status" value="1"/>
</dbReference>
<keyword evidence="1" id="KW-0732">Signal</keyword>
<feature type="signal peptide" evidence="1">
    <location>
        <begin position="1"/>
        <end position="48"/>
    </location>
</feature>
<evidence type="ECO:0000313" key="3">
    <source>
        <dbReference type="Proteomes" id="UP001167796"/>
    </source>
</evidence>
<organism evidence="2 3">
    <name type="scientific">Hymenobacter mellowenesis</name>
    <dbReference type="NCBI Taxonomy" id="3063995"/>
    <lineage>
        <taxon>Bacteria</taxon>
        <taxon>Pseudomonadati</taxon>
        <taxon>Bacteroidota</taxon>
        <taxon>Cytophagia</taxon>
        <taxon>Cytophagales</taxon>
        <taxon>Hymenobacteraceae</taxon>
        <taxon>Hymenobacter</taxon>
    </lineage>
</organism>